<reference evidence="1 2" key="2">
    <citation type="submission" date="2018-11" db="EMBL/GenBank/DDBJ databases">
        <authorList>
            <consortium name="Pathogen Informatics"/>
        </authorList>
    </citation>
    <scope>NUCLEOTIDE SEQUENCE [LARGE SCALE GENOMIC DNA]</scope>
    <source>
        <strain evidence="1 2">MHpl1</strain>
    </source>
</reference>
<dbReference type="STRING" id="6290.A0A0N4WQ21"/>
<reference evidence="3" key="1">
    <citation type="submission" date="2017-02" db="UniProtKB">
        <authorList>
            <consortium name="WormBaseParasite"/>
        </authorList>
    </citation>
    <scope>IDENTIFICATION</scope>
</reference>
<protein>
    <submittedName>
        <fullName evidence="3">Biogenesis of lysosome-related organelles complex 1 subunit 7</fullName>
    </submittedName>
</protein>
<evidence type="ECO:0000313" key="3">
    <source>
        <dbReference type="WBParaSite" id="HPLM_0001350201-mRNA-1"/>
    </source>
</evidence>
<evidence type="ECO:0000313" key="2">
    <source>
        <dbReference type="Proteomes" id="UP000268014"/>
    </source>
</evidence>
<dbReference type="WBParaSite" id="HPLM_0001350201-mRNA-1">
    <property type="protein sequence ID" value="HPLM_0001350201-mRNA-1"/>
    <property type="gene ID" value="HPLM_0001350201"/>
</dbReference>
<organism evidence="3">
    <name type="scientific">Haemonchus placei</name>
    <name type="common">Barber's pole worm</name>
    <dbReference type="NCBI Taxonomy" id="6290"/>
    <lineage>
        <taxon>Eukaryota</taxon>
        <taxon>Metazoa</taxon>
        <taxon>Ecdysozoa</taxon>
        <taxon>Nematoda</taxon>
        <taxon>Chromadorea</taxon>
        <taxon>Rhabditida</taxon>
        <taxon>Rhabditina</taxon>
        <taxon>Rhabditomorpha</taxon>
        <taxon>Strongyloidea</taxon>
        <taxon>Trichostrongylidae</taxon>
        <taxon>Haemonchus</taxon>
    </lineage>
</organism>
<proteinExistence type="predicted"/>
<dbReference type="AlphaFoldDB" id="A0A0N4WQ21"/>
<dbReference type="EMBL" id="UZAF01018231">
    <property type="protein sequence ID" value="VDO49426.1"/>
    <property type="molecule type" value="Genomic_DNA"/>
</dbReference>
<sequence length="147" mass="16726">MLRNFDKTIDQLKRIRVPGNLLSCSRGSAESSVVSDTSLYAWIAASDPEHSLKELVDQVTEQLVNFQQTNTKSALQNIEKVMEMSKNINCREIKGMNMRLSYLEQHLQYAEDRGNFVEKHTSEILNTSSRVEVCSVITSKKSVRIIC</sequence>
<accession>A0A0N4WQ21</accession>
<keyword evidence="2" id="KW-1185">Reference proteome</keyword>
<gene>
    <name evidence="1" type="ORF">HPLM_LOCUS13497</name>
</gene>
<dbReference type="Proteomes" id="UP000268014">
    <property type="component" value="Unassembled WGS sequence"/>
</dbReference>
<name>A0A0N4WQ21_HAEPC</name>
<evidence type="ECO:0000313" key="1">
    <source>
        <dbReference type="EMBL" id="VDO49426.1"/>
    </source>
</evidence>
<dbReference type="OrthoDB" id="447953at2759"/>